<dbReference type="InterPro" id="IPR008030">
    <property type="entry name" value="NmrA-like"/>
</dbReference>
<reference evidence="5" key="2">
    <citation type="journal article" date="2018" name="Nat. Commun.">
        <title>Extreme sensitivity to ultraviolet light in the fungal pathogen causing white-nose syndrome of bats.</title>
        <authorList>
            <person name="Palmer J.M."/>
            <person name="Drees K.P."/>
            <person name="Foster J.T."/>
            <person name="Lindner D.L."/>
        </authorList>
    </citation>
    <scope>NUCLEOTIDE SEQUENCE [LARGE SCALE GENOMIC DNA]</scope>
    <source>
        <strain evidence="5">UAMH 10579</strain>
    </source>
</reference>
<evidence type="ECO:0000259" key="3">
    <source>
        <dbReference type="Pfam" id="PF05368"/>
    </source>
</evidence>
<dbReference type="EMBL" id="KV460281">
    <property type="protein sequence ID" value="OBT91748.1"/>
    <property type="molecule type" value="Genomic_DNA"/>
</dbReference>
<dbReference type="Proteomes" id="UP000091956">
    <property type="component" value="Unassembled WGS sequence"/>
</dbReference>
<evidence type="ECO:0000256" key="2">
    <source>
        <dbReference type="ARBA" id="ARBA00022857"/>
    </source>
</evidence>
<reference evidence="4 5" key="1">
    <citation type="submission" date="2016-03" db="EMBL/GenBank/DDBJ databases">
        <title>Comparative genomics of Pseudogymnoascus destructans, the fungus causing white-nose syndrome of bats.</title>
        <authorList>
            <person name="Palmer J.M."/>
            <person name="Drees K.P."/>
            <person name="Foster J.T."/>
            <person name="Lindner D.L."/>
        </authorList>
    </citation>
    <scope>NUCLEOTIDE SEQUENCE [LARGE SCALE GENOMIC DNA]</scope>
    <source>
        <strain evidence="4 5">UAMH 10579</strain>
    </source>
</reference>
<keyword evidence="2" id="KW-0521">NADP</keyword>
<proteinExistence type="inferred from homology"/>
<accession>A0A1B8G7D7</accession>
<dbReference type="InterPro" id="IPR051164">
    <property type="entry name" value="NmrA-like_oxidored"/>
</dbReference>
<comment type="similarity">
    <text evidence="1">Belongs to the NmrA-type oxidoreductase family.</text>
</comment>
<sequence length="305" mass="34058">MAPIRRFLITDEIGKQGGAVVNSLVEYRSKLPSDQKFEILCLTPNATSEKAVSLASTDGVTIVVGNLFFPLSALDKAVPIDAVFCMTCPSDLGDEEKQATALIDACLTHEVKHFVFRSVDRGGVELSETNPTDIPNFRSKHNVEKYLKEKCAESQMTWTILRPVAFMDNMMPNMTGKAFAAIWAQIGEKPLQLVSARDIGHFGALALVNPEEYVGRAVGLAGDELNFEKAQRVFRETIGYEMPRTWAFVASLIKFAIPEMGLMFKWLQEEGYAVDINELREEYPELQDFGTWLRDDSQHELGLPS</sequence>
<dbReference type="Pfam" id="PF05368">
    <property type="entry name" value="NmrA"/>
    <property type="match status" value="1"/>
</dbReference>
<dbReference type="AlphaFoldDB" id="A0A1B8G7D7"/>
<dbReference type="InterPro" id="IPR036291">
    <property type="entry name" value="NAD(P)-bd_dom_sf"/>
</dbReference>
<evidence type="ECO:0000256" key="1">
    <source>
        <dbReference type="ARBA" id="ARBA00006328"/>
    </source>
</evidence>
<dbReference type="GeneID" id="28843589"/>
<dbReference type="GO" id="GO:0005634">
    <property type="term" value="C:nucleus"/>
    <property type="evidence" value="ECO:0007669"/>
    <property type="project" value="TreeGrafter"/>
</dbReference>
<dbReference type="PANTHER" id="PTHR42748:SF7">
    <property type="entry name" value="NMRA LIKE REDOX SENSOR 1-RELATED"/>
    <property type="match status" value="1"/>
</dbReference>
<dbReference type="Gene3D" id="3.40.50.720">
    <property type="entry name" value="NAD(P)-binding Rossmann-like Domain"/>
    <property type="match status" value="1"/>
</dbReference>
<name>A0A1B8G7D7_9PEZI</name>
<protein>
    <recommendedName>
        <fullName evidence="3">NmrA-like domain-containing protein</fullName>
    </recommendedName>
</protein>
<keyword evidence="5" id="KW-1185">Reference proteome</keyword>
<evidence type="ECO:0000313" key="5">
    <source>
        <dbReference type="Proteomes" id="UP000091956"/>
    </source>
</evidence>
<gene>
    <name evidence="4" type="ORF">VE01_10203</name>
</gene>
<feature type="domain" description="NmrA-like" evidence="3">
    <location>
        <begin position="10"/>
        <end position="273"/>
    </location>
</feature>
<dbReference type="RefSeq" id="XP_018125481.1">
    <property type="nucleotide sequence ID" value="XM_018279608.1"/>
</dbReference>
<dbReference type="Gene3D" id="3.90.25.10">
    <property type="entry name" value="UDP-galactose 4-epimerase, domain 1"/>
    <property type="match status" value="1"/>
</dbReference>
<organism evidence="4 5">
    <name type="scientific">Pseudogymnoascus verrucosus</name>
    <dbReference type="NCBI Taxonomy" id="342668"/>
    <lineage>
        <taxon>Eukaryota</taxon>
        <taxon>Fungi</taxon>
        <taxon>Dikarya</taxon>
        <taxon>Ascomycota</taxon>
        <taxon>Pezizomycotina</taxon>
        <taxon>Leotiomycetes</taxon>
        <taxon>Thelebolales</taxon>
        <taxon>Thelebolaceae</taxon>
        <taxon>Pseudogymnoascus</taxon>
    </lineage>
</organism>
<dbReference type="SUPFAM" id="SSF51735">
    <property type="entry name" value="NAD(P)-binding Rossmann-fold domains"/>
    <property type="match status" value="1"/>
</dbReference>
<dbReference type="OrthoDB" id="9997102at2759"/>
<evidence type="ECO:0000313" key="4">
    <source>
        <dbReference type="EMBL" id="OBT91748.1"/>
    </source>
</evidence>
<dbReference type="PANTHER" id="PTHR42748">
    <property type="entry name" value="NITROGEN METABOLITE REPRESSION PROTEIN NMRA FAMILY MEMBER"/>
    <property type="match status" value="1"/>
</dbReference>